<protein>
    <recommendedName>
        <fullName evidence="3">F-box domain-containing protein</fullName>
    </recommendedName>
</protein>
<dbReference type="SUPFAM" id="SSF52047">
    <property type="entry name" value="RNI-like"/>
    <property type="match status" value="1"/>
</dbReference>
<evidence type="ECO:0008006" key="3">
    <source>
        <dbReference type="Google" id="ProtNLM"/>
    </source>
</evidence>
<evidence type="ECO:0000313" key="1">
    <source>
        <dbReference type="EMBL" id="KAK7054460.1"/>
    </source>
</evidence>
<dbReference type="EMBL" id="JAYKXP010000009">
    <property type="protein sequence ID" value="KAK7054460.1"/>
    <property type="molecule type" value="Genomic_DNA"/>
</dbReference>
<organism evidence="1 2">
    <name type="scientific">Paramarasmius palmivorus</name>
    <dbReference type="NCBI Taxonomy" id="297713"/>
    <lineage>
        <taxon>Eukaryota</taxon>
        <taxon>Fungi</taxon>
        <taxon>Dikarya</taxon>
        <taxon>Basidiomycota</taxon>
        <taxon>Agaricomycotina</taxon>
        <taxon>Agaricomycetes</taxon>
        <taxon>Agaricomycetidae</taxon>
        <taxon>Agaricales</taxon>
        <taxon>Marasmiineae</taxon>
        <taxon>Marasmiaceae</taxon>
        <taxon>Paramarasmius</taxon>
    </lineage>
</organism>
<dbReference type="Proteomes" id="UP001383192">
    <property type="component" value="Unassembled WGS sequence"/>
</dbReference>
<dbReference type="Gene3D" id="3.80.10.10">
    <property type="entry name" value="Ribonuclease Inhibitor"/>
    <property type="match status" value="1"/>
</dbReference>
<dbReference type="InterPro" id="IPR032675">
    <property type="entry name" value="LRR_dom_sf"/>
</dbReference>
<evidence type="ECO:0000313" key="2">
    <source>
        <dbReference type="Proteomes" id="UP001383192"/>
    </source>
</evidence>
<comment type="caution">
    <text evidence="1">The sequence shown here is derived from an EMBL/GenBank/DDBJ whole genome shotgun (WGS) entry which is preliminary data.</text>
</comment>
<reference evidence="1 2" key="1">
    <citation type="submission" date="2024-01" db="EMBL/GenBank/DDBJ databases">
        <title>A draft genome for a cacao thread blight-causing isolate of Paramarasmius palmivorus.</title>
        <authorList>
            <person name="Baruah I.K."/>
            <person name="Bukari Y."/>
            <person name="Amoako-Attah I."/>
            <person name="Meinhardt L.W."/>
            <person name="Bailey B.A."/>
            <person name="Cohen S.P."/>
        </authorList>
    </citation>
    <scope>NUCLEOTIDE SEQUENCE [LARGE SCALE GENOMIC DNA]</scope>
    <source>
        <strain evidence="1 2">GH-12</strain>
    </source>
</reference>
<sequence>MTDSQNTFWPQSGDYVLDHVGELGFDVAWLLLQEARRFGSLDLNLPEDFMYSVVTKACFWSELPDLSFHLLTSFNCSTFPACMERGNWVPATHNNGAVDRADFWFWDAVHDKAPRLTSLITDRLYNTHLLPYHQLTTLKITRLNAIDWQHLLLTLSISPCLRSLSILECYDPLDGEVFRPVVSTSLQHLSIEIWPVLRNLPAMFAFLHLPSLRSLQFRMLGSTHANEPFPCALPPSWPCRPLLAILGSCSASLSQLSVKSEDYTISSEAMGRVLLGVPNLEFLEVNLIGTAQKIFVGEFVARLTPRDDRAPGESVMVPKLRKLFVHEAQAGLRGSPFVPVAESIVRMAEARLRGESAVPLHTVCLSHGCERYTWDGPENLVEELGAPLVGRLEILEATGTLCRVEWL</sequence>
<name>A0AAW0DS91_9AGAR</name>
<keyword evidence="2" id="KW-1185">Reference proteome</keyword>
<dbReference type="AlphaFoldDB" id="A0AAW0DS91"/>
<accession>A0AAW0DS91</accession>
<gene>
    <name evidence="1" type="ORF">VNI00_003658</name>
</gene>
<proteinExistence type="predicted"/>